<dbReference type="STRING" id="159449.B4N89_27635"/>
<accession>A0A1T3P527</accession>
<evidence type="ECO:0000313" key="1">
    <source>
        <dbReference type="EMBL" id="OPC84197.1"/>
    </source>
</evidence>
<dbReference type="RefSeq" id="WP_078978490.1">
    <property type="nucleotide sequence ID" value="NZ_MWQN01000001.1"/>
</dbReference>
<sequence length="67" mass="7106">MTGLRVCDGGLAGGCSRAAQWSVCRAGEAHEAGARFACGRHLTIAVDEITGGECCRLDLRRIVCLER</sequence>
<dbReference type="AlphaFoldDB" id="A0A1T3P527"/>
<proteinExistence type="predicted"/>
<evidence type="ECO:0000313" key="2">
    <source>
        <dbReference type="Proteomes" id="UP000190037"/>
    </source>
</evidence>
<gene>
    <name evidence="1" type="ORF">B4N89_27635</name>
</gene>
<dbReference type="EMBL" id="MWQN01000001">
    <property type="protein sequence ID" value="OPC84197.1"/>
    <property type="molecule type" value="Genomic_DNA"/>
</dbReference>
<keyword evidence="2" id="KW-1185">Reference proteome</keyword>
<organism evidence="1 2">
    <name type="scientific">Embleya scabrispora</name>
    <dbReference type="NCBI Taxonomy" id="159449"/>
    <lineage>
        <taxon>Bacteria</taxon>
        <taxon>Bacillati</taxon>
        <taxon>Actinomycetota</taxon>
        <taxon>Actinomycetes</taxon>
        <taxon>Kitasatosporales</taxon>
        <taxon>Streptomycetaceae</taxon>
        <taxon>Embleya</taxon>
    </lineage>
</organism>
<dbReference type="Proteomes" id="UP000190037">
    <property type="component" value="Unassembled WGS sequence"/>
</dbReference>
<reference evidence="1 2" key="1">
    <citation type="submission" date="2017-03" db="EMBL/GenBank/DDBJ databases">
        <title>Draft genome sequence of Streptomyces scabrisporus NF3, endophyte isolated from Amphipterygium adstringens.</title>
        <authorList>
            <person name="Vazquez M."/>
            <person name="Ceapa C.D."/>
            <person name="Rodriguez Luna D."/>
            <person name="Sanchez Esquivel S."/>
        </authorList>
    </citation>
    <scope>NUCLEOTIDE SEQUENCE [LARGE SCALE GENOMIC DNA]</scope>
    <source>
        <strain evidence="1 2">NF3</strain>
    </source>
</reference>
<comment type="caution">
    <text evidence="1">The sequence shown here is derived from an EMBL/GenBank/DDBJ whole genome shotgun (WGS) entry which is preliminary data.</text>
</comment>
<protein>
    <submittedName>
        <fullName evidence="1">Uncharacterized protein</fullName>
    </submittedName>
</protein>
<name>A0A1T3P527_9ACTN</name>